<protein>
    <submittedName>
        <fullName evidence="1">Uncharacterized protein</fullName>
    </submittedName>
</protein>
<gene>
    <name evidence="1" type="ORF">GOODEAATRI_033507</name>
</gene>
<organism evidence="1 2">
    <name type="scientific">Goodea atripinnis</name>
    <dbReference type="NCBI Taxonomy" id="208336"/>
    <lineage>
        <taxon>Eukaryota</taxon>
        <taxon>Metazoa</taxon>
        <taxon>Chordata</taxon>
        <taxon>Craniata</taxon>
        <taxon>Vertebrata</taxon>
        <taxon>Euteleostomi</taxon>
        <taxon>Actinopterygii</taxon>
        <taxon>Neopterygii</taxon>
        <taxon>Teleostei</taxon>
        <taxon>Neoteleostei</taxon>
        <taxon>Acanthomorphata</taxon>
        <taxon>Ovalentaria</taxon>
        <taxon>Atherinomorphae</taxon>
        <taxon>Cyprinodontiformes</taxon>
        <taxon>Goodeidae</taxon>
        <taxon>Goodea</taxon>
    </lineage>
</organism>
<sequence>EDSSKAIKSIWSTSRRPQCKTGRIADHSVLAGLARSANTCDNSTINFGLLNICSLTNKNISFRISSRTVSLTFSAELKPGNNPVTFLNSMILPLLGLFTSANHGSPAGEEVSP</sequence>
<keyword evidence="2" id="KW-1185">Reference proteome</keyword>
<evidence type="ECO:0000313" key="1">
    <source>
        <dbReference type="EMBL" id="MEQ2176956.1"/>
    </source>
</evidence>
<evidence type="ECO:0000313" key="2">
    <source>
        <dbReference type="Proteomes" id="UP001476798"/>
    </source>
</evidence>
<reference evidence="1 2" key="1">
    <citation type="submission" date="2021-06" db="EMBL/GenBank/DDBJ databases">
        <authorList>
            <person name="Palmer J.M."/>
        </authorList>
    </citation>
    <scope>NUCLEOTIDE SEQUENCE [LARGE SCALE GENOMIC DNA]</scope>
    <source>
        <strain evidence="1 2">GA_2019</strain>
        <tissue evidence="1">Muscle</tissue>
    </source>
</reference>
<name>A0ABV0NZV7_9TELE</name>
<feature type="non-terminal residue" evidence="1">
    <location>
        <position position="1"/>
    </location>
</feature>
<dbReference type="EMBL" id="JAHRIO010057008">
    <property type="protein sequence ID" value="MEQ2176956.1"/>
    <property type="molecule type" value="Genomic_DNA"/>
</dbReference>
<comment type="caution">
    <text evidence="1">The sequence shown here is derived from an EMBL/GenBank/DDBJ whole genome shotgun (WGS) entry which is preliminary data.</text>
</comment>
<accession>A0ABV0NZV7</accession>
<proteinExistence type="predicted"/>
<dbReference type="Proteomes" id="UP001476798">
    <property type="component" value="Unassembled WGS sequence"/>
</dbReference>